<proteinExistence type="predicted"/>
<sequence length="272" mass="30913">MAHSPSHIPKTIRNTSFMMATDKAAGTDDLLRNILLELQSLNRNLERRPSGAVNSLDPPVESPEGALALPESPVSTGNHSSQSQQAEKSFSAPTQEAAGEQIPPTTGENEERPVLWTKDVLPFEYVQEGDILGLFETHYCAYHWLLSPHDWLNEDDYAKPSTEVSERWCRLYSKWGVPSDGRLQLSFETDELMGMHRADPEKALQHLDQLDVLENSLGRNRCSFHIHDHILVEDKEVGHVVLFTGRPEIFFKPKTIPQTIREQNIRPWNRVM</sequence>
<dbReference type="AlphaFoldDB" id="A0A9N9PYU2"/>
<keyword evidence="3" id="KW-1185">Reference proteome</keyword>
<evidence type="ECO:0000313" key="2">
    <source>
        <dbReference type="EMBL" id="CAG8960353.1"/>
    </source>
</evidence>
<feature type="region of interest" description="Disordered" evidence="1">
    <location>
        <begin position="48"/>
        <end position="111"/>
    </location>
</feature>
<dbReference type="EMBL" id="CAJVRL010000098">
    <property type="protein sequence ID" value="CAG8960353.1"/>
    <property type="molecule type" value="Genomic_DNA"/>
</dbReference>
<gene>
    <name evidence="2" type="ORF">HYFRA_00012427</name>
</gene>
<evidence type="ECO:0000313" key="3">
    <source>
        <dbReference type="Proteomes" id="UP000696280"/>
    </source>
</evidence>
<organism evidence="2 3">
    <name type="scientific">Hymenoscyphus fraxineus</name>
    <dbReference type="NCBI Taxonomy" id="746836"/>
    <lineage>
        <taxon>Eukaryota</taxon>
        <taxon>Fungi</taxon>
        <taxon>Dikarya</taxon>
        <taxon>Ascomycota</taxon>
        <taxon>Pezizomycotina</taxon>
        <taxon>Leotiomycetes</taxon>
        <taxon>Helotiales</taxon>
        <taxon>Helotiaceae</taxon>
        <taxon>Hymenoscyphus</taxon>
    </lineage>
</organism>
<dbReference type="Proteomes" id="UP000696280">
    <property type="component" value="Unassembled WGS sequence"/>
</dbReference>
<name>A0A9N9PYU2_9HELO</name>
<reference evidence="2" key="1">
    <citation type="submission" date="2021-07" db="EMBL/GenBank/DDBJ databases">
        <authorList>
            <person name="Durling M."/>
        </authorList>
    </citation>
    <scope>NUCLEOTIDE SEQUENCE</scope>
</reference>
<protein>
    <submittedName>
        <fullName evidence="2">Uncharacterized protein</fullName>
    </submittedName>
</protein>
<evidence type="ECO:0000256" key="1">
    <source>
        <dbReference type="SAM" id="MobiDB-lite"/>
    </source>
</evidence>
<comment type="caution">
    <text evidence="2">The sequence shown here is derived from an EMBL/GenBank/DDBJ whole genome shotgun (WGS) entry which is preliminary data.</text>
</comment>
<accession>A0A9N9PYU2</accession>
<feature type="compositionally biased region" description="Polar residues" evidence="1">
    <location>
        <begin position="73"/>
        <end position="94"/>
    </location>
</feature>